<keyword evidence="4" id="KW-0539">Nucleus</keyword>
<evidence type="ECO:0000313" key="7">
    <source>
        <dbReference type="EMBL" id="KAJ8762045.1"/>
    </source>
</evidence>
<sequence>MQRDRTFYTRNSQPQCENQMGNAYMHFPSSSSFPADLTPPAGHSTPLHGLASHPSEVLPRNLVIFDQNTHQSQIMFHPAMARTFGGPATEVSPCYIQGNFQTDVNLVEREMVLLKEDSDDIDALLSLEEEEEDDYEEEEVSTARTYGSNSPDSYSTGGSKPLKNESSSYKSYGGGSSSKGERKRQKMKMMVKELRSIVPGGDQMNTVTILDEAVRYLKSLKFEVKKLGVGNFRN</sequence>
<dbReference type="GO" id="GO:0005634">
    <property type="term" value="C:nucleus"/>
    <property type="evidence" value="ECO:0007669"/>
    <property type="project" value="UniProtKB-SubCell"/>
</dbReference>
<dbReference type="AlphaFoldDB" id="A0AAV8T751"/>
<feature type="compositionally biased region" description="Polar residues" evidence="5">
    <location>
        <begin position="142"/>
        <end position="158"/>
    </location>
</feature>
<dbReference type="Gene3D" id="4.10.280.10">
    <property type="entry name" value="Helix-loop-helix DNA-binding domain"/>
    <property type="match status" value="1"/>
</dbReference>
<organism evidence="7 8">
    <name type="scientific">Erythroxylum novogranatense</name>
    <dbReference type="NCBI Taxonomy" id="1862640"/>
    <lineage>
        <taxon>Eukaryota</taxon>
        <taxon>Viridiplantae</taxon>
        <taxon>Streptophyta</taxon>
        <taxon>Embryophyta</taxon>
        <taxon>Tracheophyta</taxon>
        <taxon>Spermatophyta</taxon>
        <taxon>Magnoliopsida</taxon>
        <taxon>eudicotyledons</taxon>
        <taxon>Gunneridae</taxon>
        <taxon>Pentapetalae</taxon>
        <taxon>rosids</taxon>
        <taxon>fabids</taxon>
        <taxon>Malpighiales</taxon>
        <taxon>Erythroxylaceae</taxon>
        <taxon>Erythroxylum</taxon>
    </lineage>
</organism>
<dbReference type="InterPro" id="IPR036638">
    <property type="entry name" value="HLH_DNA-bd_sf"/>
</dbReference>
<accession>A0AAV8T751</accession>
<protein>
    <recommendedName>
        <fullName evidence="6">BHLH domain-containing protein</fullName>
    </recommendedName>
</protein>
<comment type="subcellular location">
    <subcellularLocation>
        <location evidence="1">Nucleus</location>
    </subcellularLocation>
</comment>
<dbReference type="EMBL" id="JAIWQS010000006">
    <property type="protein sequence ID" value="KAJ8762045.1"/>
    <property type="molecule type" value="Genomic_DNA"/>
</dbReference>
<dbReference type="InterPro" id="IPR011598">
    <property type="entry name" value="bHLH_dom"/>
</dbReference>
<dbReference type="PANTHER" id="PTHR36066:SF11">
    <property type="entry name" value="TRANSCRIPTION FACTOR BHLH144"/>
    <property type="match status" value="1"/>
</dbReference>
<keyword evidence="2" id="KW-0805">Transcription regulation</keyword>
<dbReference type="GO" id="GO:0046983">
    <property type="term" value="F:protein dimerization activity"/>
    <property type="evidence" value="ECO:0007669"/>
    <property type="project" value="InterPro"/>
</dbReference>
<feature type="domain" description="BHLH" evidence="6">
    <location>
        <begin position="171"/>
        <end position="220"/>
    </location>
</feature>
<evidence type="ECO:0000256" key="2">
    <source>
        <dbReference type="ARBA" id="ARBA00023015"/>
    </source>
</evidence>
<dbReference type="Pfam" id="PF23173">
    <property type="entry name" value="bHLH_SAC51"/>
    <property type="match status" value="1"/>
</dbReference>
<feature type="compositionally biased region" description="Acidic residues" evidence="5">
    <location>
        <begin position="128"/>
        <end position="140"/>
    </location>
</feature>
<keyword evidence="3" id="KW-0804">Transcription</keyword>
<evidence type="ECO:0000256" key="5">
    <source>
        <dbReference type="SAM" id="MobiDB-lite"/>
    </source>
</evidence>
<evidence type="ECO:0000256" key="4">
    <source>
        <dbReference type="ARBA" id="ARBA00023242"/>
    </source>
</evidence>
<gene>
    <name evidence="7" type="ORF">K2173_006647</name>
</gene>
<dbReference type="SMART" id="SM00353">
    <property type="entry name" value="HLH"/>
    <property type="match status" value="1"/>
</dbReference>
<evidence type="ECO:0000259" key="6">
    <source>
        <dbReference type="PROSITE" id="PS50888"/>
    </source>
</evidence>
<dbReference type="InterPro" id="IPR037546">
    <property type="entry name" value="SAC51-like"/>
</dbReference>
<dbReference type="PROSITE" id="PS50888">
    <property type="entry name" value="BHLH"/>
    <property type="match status" value="1"/>
</dbReference>
<dbReference type="SUPFAM" id="SSF47459">
    <property type="entry name" value="HLH, helix-loop-helix DNA-binding domain"/>
    <property type="match status" value="1"/>
</dbReference>
<feature type="region of interest" description="Disordered" evidence="5">
    <location>
        <begin position="128"/>
        <end position="189"/>
    </location>
</feature>
<dbReference type="PANTHER" id="PTHR36066">
    <property type="entry name" value="TRANSCRIPTION FACTOR BHLH145"/>
    <property type="match status" value="1"/>
</dbReference>
<comment type="caution">
    <text evidence="7">The sequence shown here is derived from an EMBL/GenBank/DDBJ whole genome shotgun (WGS) entry which is preliminary data.</text>
</comment>
<name>A0AAV8T751_9ROSI</name>
<evidence type="ECO:0000313" key="8">
    <source>
        <dbReference type="Proteomes" id="UP001159364"/>
    </source>
</evidence>
<dbReference type="Proteomes" id="UP001159364">
    <property type="component" value="Linkage Group LG06"/>
</dbReference>
<reference evidence="7 8" key="1">
    <citation type="submission" date="2021-09" db="EMBL/GenBank/DDBJ databases">
        <title>Genomic insights and catalytic innovation underlie evolution of tropane alkaloids biosynthesis.</title>
        <authorList>
            <person name="Wang Y.-J."/>
            <person name="Tian T."/>
            <person name="Huang J.-P."/>
            <person name="Huang S.-X."/>
        </authorList>
    </citation>
    <scope>NUCLEOTIDE SEQUENCE [LARGE SCALE GENOMIC DNA]</scope>
    <source>
        <strain evidence="7">KIB-2018</strain>
        <tissue evidence="7">Leaf</tissue>
    </source>
</reference>
<evidence type="ECO:0000256" key="3">
    <source>
        <dbReference type="ARBA" id="ARBA00023163"/>
    </source>
</evidence>
<evidence type="ECO:0000256" key="1">
    <source>
        <dbReference type="ARBA" id="ARBA00004123"/>
    </source>
</evidence>
<proteinExistence type="predicted"/>
<keyword evidence="8" id="KW-1185">Reference proteome</keyword>